<dbReference type="AlphaFoldDB" id="A0A6G3QXZ5"/>
<feature type="signal peptide" evidence="1">
    <location>
        <begin position="1"/>
        <end position="29"/>
    </location>
</feature>
<accession>A0A6G3QXZ5</accession>
<dbReference type="EMBL" id="JAAGMD010000583">
    <property type="protein sequence ID" value="NEA88373.1"/>
    <property type="molecule type" value="Genomic_DNA"/>
</dbReference>
<name>A0A6G3QXZ5_9ACTN</name>
<gene>
    <name evidence="3" type="ORF">G3I53_20620</name>
</gene>
<organism evidence="3">
    <name type="scientific">Streptomyces sp. SID14436</name>
    <dbReference type="NCBI Taxonomy" id="2706070"/>
    <lineage>
        <taxon>Bacteria</taxon>
        <taxon>Bacillati</taxon>
        <taxon>Actinomycetota</taxon>
        <taxon>Actinomycetes</taxon>
        <taxon>Kitasatosporales</taxon>
        <taxon>Streptomycetaceae</taxon>
        <taxon>Streptomyces</taxon>
    </lineage>
</organism>
<feature type="domain" description="DUF6299" evidence="2">
    <location>
        <begin position="36"/>
        <end position="148"/>
    </location>
</feature>
<evidence type="ECO:0000313" key="3">
    <source>
        <dbReference type="EMBL" id="NEA88373.1"/>
    </source>
</evidence>
<dbReference type="PROSITE" id="PS51318">
    <property type="entry name" value="TAT"/>
    <property type="match status" value="1"/>
</dbReference>
<comment type="caution">
    <text evidence="3">The sequence shown here is derived from an EMBL/GenBank/DDBJ whole genome shotgun (WGS) entry which is preliminary data.</text>
</comment>
<evidence type="ECO:0000256" key="1">
    <source>
        <dbReference type="SAM" id="SignalP"/>
    </source>
</evidence>
<evidence type="ECO:0000259" key="2">
    <source>
        <dbReference type="Pfam" id="PF19816"/>
    </source>
</evidence>
<dbReference type="InterPro" id="IPR046266">
    <property type="entry name" value="DUF6299"/>
</dbReference>
<protein>
    <recommendedName>
        <fullName evidence="2">DUF6299 domain-containing protein</fullName>
    </recommendedName>
</protein>
<dbReference type="Pfam" id="PF19816">
    <property type="entry name" value="DUF6299"/>
    <property type="match status" value="1"/>
</dbReference>
<reference evidence="3" key="1">
    <citation type="submission" date="2020-01" db="EMBL/GenBank/DDBJ databases">
        <title>Insect and environment-associated Actinomycetes.</title>
        <authorList>
            <person name="Currrie C."/>
            <person name="Chevrette M."/>
            <person name="Carlson C."/>
            <person name="Stubbendieck R."/>
            <person name="Wendt-Pienkowski E."/>
        </authorList>
    </citation>
    <scope>NUCLEOTIDE SEQUENCE</scope>
    <source>
        <strain evidence="3">SID14436</strain>
    </source>
</reference>
<feature type="chain" id="PRO_5038865102" description="DUF6299 domain-containing protein" evidence="1">
    <location>
        <begin position="30"/>
        <end position="149"/>
    </location>
</feature>
<keyword evidence="1" id="KW-0732">Signal</keyword>
<dbReference type="InterPro" id="IPR006311">
    <property type="entry name" value="TAT_signal"/>
</dbReference>
<sequence length="149" mass="14985">MRSSSLRTALGAAAGAALLLLGSAAAAPAATASTAPYEVVTVDSVGRVAADGTVTLTGTYRCLAAAGPVFVSSSLHQSPSTVRYGIGGTRAVCDGLLHRWENTGTVPVDTFTPGAADVEATLMELRPAGGLPLPAFHAVQRHDITLVDG</sequence>
<proteinExistence type="predicted"/>